<comment type="caution">
    <text evidence="2">The sequence shown here is derived from an EMBL/GenBank/DDBJ whole genome shotgun (WGS) entry which is preliminary data.</text>
</comment>
<feature type="region of interest" description="Disordered" evidence="1">
    <location>
        <begin position="110"/>
        <end position="153"/>
    </location>
</feature>
<sequence length="153" mass="18064">MLPCLSKQLKPKYPIKDILKALKHKQNTQYKYFKSNSNLKAIKVNLHVRFRKLPKEPWIRGKIVNIDPKPRTLQFVQKMVKCMLEKGFSFEKDKSNKFYENVRTPEDFYSSEEQKSVAMPDNNQQNTVMLSNNAQPTSRFGHKLTQPKRYGLE</sequence>
<dbReference type="AlphaFoldDB" id="A0A4Y2WSE7"/>
<name>A0A4Y2WSE7_ARAVE</name>
<dbReference type="EMBL" id="BGPR01064780">
    <property type="protein sequence ID" value="GBO39696.1"/>
    <property type="molecule type" value="Genomic_DNA"/>
</dbReference>
<accession>A0A4Y2WSE7</accession>
<gene>
    <name evidence="2" type="ORF">AVEN_197115_1</name>
</gene>
<evidence type="ECO:0000313" key="2">
    <source>
        <dbReference type="EMBL" id="GBO39696.1"/>
    </source>
</evidence>
<proteinExistence type="predicted"/>
<evidence type="ECO:0000313" key="3">
    <source>
        <dbReference type="Proteomes" id="UP000499080"/>
    </source>
</evidence>
<organism evidence="2 3">
    <name type="scientific">Araneus ventricosus</name>
    <name type="common">Orbweaver spider</name>
    <name type="synonym">Epeira ventricosa</name>
    <dbReference type="NCBI Taxonomy" id="182803"/>
    <lineage>
        <taxon>Eukaryota</taxon>
        <taxon>Metazoa</taxon>
        <taxon>Ecdysozoa</taxon>
        <taxon>Arthropoda</taxon>
        <taxon>Chelicerata</taxon>
        <taxon>Arachnida</taxon>
        <taxon>Araneae</taxon>
        <taxon>Araneomorphae</taxon>
        <taxon>Entelegynae</taxon>
        <taxon>Araneoidea</taxon>
        <taxon>Araneidae</taxon>
        <taxon>Araneus</taxon>
    </lineage>
</organism>
<dbReference type="Proteomes" id="UP000499080">
    <property type="component" value="Unassembled WGS sequence"/>
</dbReference>
<evidence type="ECO:0000256" key="1">
    <source>
        <dbReference type="SAM" id="MobiDB-lite"/>
    </source>
</evidence>
<protein>
    <submittedName>
        <fullName evidence="2">Uncharacterized protein</fullName>
    </submittedName>
</protein>
<keyword evidence="3" id="KW-1185">Reference proteome</keyword>
<reference evidence="2 3" key="1">
    <citation type="journal article" date="2019" name="Sci. Rep.">
        <title>Orb-weaving spider Araneus ventricosus genome elucidates the spidroin gene catalogue.</title>
        <authorList>
            <person name="Kono N."/>
            <person name="Nakamura H."/>
            <person name="Ohtoshi R."/>
            <person name="Moran D.A.P."/>
            <person name="Shinohara A."/>
            <person name="Yoshida Y."/>
            <person name="Fujiwara M."/>
            <person name="Mori M."/>
            <person name="Tomita M."/>
            <person name="Arakawa K."/>
        </authorList>
    </citation>
    <scope>NUCLEOTIDE SEQUENCE [LARGE SCALE GENOMIC DNA]</scope>
</reference>
<feature type="compositionally biased region" description="Polar residues" evidence="1">
    <location>
        <begin position="121"/>
        <end position="138"/>
    </location>
</feature>